<dbReference type="Gene3D" id="1.10.3100.10">
    <property type="entry name" value="Putative cytoplasmic protein"/>
    <property type="match status" value="1"/>
</dbReference>
<dbReference type="InterPro" id="IPR010982">
    <property type="entry name" value="Lambda_DNA-bd_dom_sf"/>
</dbReference>
<dbReference type="Proteomes" id="UP001595767">
    <property type="component" value="Unassembled WGS sequence"/>
</dbReference>
<gene>
    <name evidence="1" type="ORF">ACFOW8_29080</name>
</gene>
<reference evidence="2" key="1">
    <citation type="journal article" date="2019" name="Int. J. Syst. Evol. Microbiol.">
        <title>The Global Catalogue of Microorganisms (GCM) 10K type strain sequencing project: providing services to taxonomists for standard genome sequencing and annotation.</title>
        <authorList>
            <consortium name="The Broad Institute Genomics Platform"/>
            <consortium name="The Broad Institute Genome Sequencing Center for Infectious Disease"/>
            <person name="Wu L."/>
            <person name="Ma J."/>
        </authorList>
    </citation>
    <scope>NUCLEOTIDE SEQUENCE [LARGE SCALE GENOMIC DNA]</scope>
    <source>
        <strain evidence="2">CGMCC 4.7204</strain>
    </source>
</reference>
<dbReference type="SUPFAM" id="SSF47413">
    <property type="entry name" value="lambda repressor-like DNA-binding domains"/>
    <property type="match status" value="1"/>
</dbReference>
<evidence type="ECO:0000313" key="1">
    <source>
        <dbReference type="EMBL" id="MFC4128992.1"/>
    </source>
</evidence>
<comment type="caution">
    <text evidence="1">The sequence shown here is derived from an EMBL/GenBank/DDBJ whole genome shotgun (WGS) entry which is preliminary data.</text>
</comment>
<evidence type="ECO:0000313" key="2">
    <source>
        <dbReference type="Proteomes" id="UP001595767"/>
    </source>
</evidence>
<protein>
    <submittedName>
        <fullName evidence="1">Uncharacterized protein</fullName>
    </submittedName>
</protein>
<dbReference type="InterPro" id="IPR027910">
    <property type="entry name" value="YdiL_sf"/>
</dbReference>
<organism evidence="1 2">
    <name type="scientific">Nocardia rhizosphaerae</name>
    <dbReference type="NCBI Taxonomy" id="1691571"/>
    <lineage>
        <taxon>Bacteria</taxon>
        <taxon>Bacillati</taxon>
        <taxon>Actinomycetota</taxon>
        <taxon>Actinomycetes</taxon>
        <taxon>Mycobacteriales</taxon>
        <taxon>Nocardiaceae</taxon>
        <taxon>Nocardia</taxon>
    </lineage>
</organism>
<proteinExistence type="predicted"/>
<keyword evidence="2" id="KW-1185">Reference proteome</keyword>
<sequence>MTAAEFSIALAYLGLSNADAADLLQVTPHTIRHWIKGRYVVPEGVERQLEEMVAETDVEVAVLVAKLAGGKVDELTVFGDSAAARAAHPDWSRPWSAGWHQLVVARAVRQAPWSVRVVYSNG</sequence>
<dbReference type="EMBL" id="JBHSBA010000018">
    <property type="protein sequence ID" value="MFC4128992.1"/>
    <property type="molecule type" value="Genomic_DNA"/>
</dbReference>
<dbReference type="RefSeq" id="WP_378554884.1">
    <property type="nucleotide sequence ID" value="NZ_JBHSBA010000018.1"/>
</dbReference>
<accession>A0ABV8LDP5</accession>
<name>A0ABV8LDP5_9NOCA</name>